<name>A0ABU9HX90_9FLAO</name>
<dbReference type="Proteomes" id="UP001464555">
    <property type="component" value="Unassembled WGS sequence"/>
</dbReference>
<sequence>MDYKISIPKPCHEDWTSMTPNEQGRFCGQCSKTVTDFTGMKALEIQSFLLENSGRKVCGRFKASQLDSIVITIPERVLFTQTRFRNVFLLALLVTMGTTLFSCNNGQTIGEVKVEKDTVIHDSVKLTQSFNASKTMFDTITMEANFSSPELTGFAVMEPPTTMGAVAMDPLTDSLPPPPEKKLDNEIHMNGLVEIDTIP</sequence>
<reference evidence="1 2" key="1">
    <citation type="submission" date="2024-04" db="EMBL/GenBank/DDBJ databases">
        <title>Flavobacterium sp. DGU11 16S ribosomal RNA gene Genome sequencing and assembly.</title>
        <authorList>
            <person name="Park S."/>
        </authorList>
    </citation>
    <scope>NUCLEOTIDE SEQUENCE [LARGE SCALE GENOMIC DNA]</scope>
    <source>
        <strain evidence="1 2">DGU11</strain>
    </source>
</reference>
<comment type="caution">
    <text evidence="1">The sequence shown here is derived from an EMBL/GenBank/DDBJ whole genome shotgun (WGS) entry which is preliminary data.</text>
</comment>
<dbReference type="EMBL" id="JBBYHR010000005">
    <property type="protein sequence ID" value="MEL1244790.1"/>
    <property type="molecule type" value="Genomic_DNA"/>
</dbReference>
<proteinExistence type="predicted"/>
<keyword evidence="2" id="KW-1185">Reference proteome</keyword>
<dbReference type="RefSeq" id="WP_341697105.1">
    <property type="nucleotide sequence ID" value="NZ_JBBYHR010000005.1"/>
</dbReference>
<organism evidence="1 2">
    <name type="scientific">Flavobacterium arundinis</name>
    <dbReference type="NCBI Taxonomy" id="3139143"/>
    <lineage>
        <taxon>Bacteria</taxon>
        <taxon>Pseudomonadati</taxon>
        <taxon>Bacteroidota</taxon>
        <taxon>Flavobacteriia</taxon>
        <taxon>Flavobacteriales</taxon>
        <taxon>Flavobacteriaceae</taxon>
        <taxon>Flavobacterium</taxon>
    </lineage>
</organism>
<evidence type="ECO:0000313" key="2">
    <source>
        <dbReference type="Proteomes" id="UP001464555"/>
    </source>
</evidence>
<accession>A0ABU9HX90</accession>
<protein>
    <submittedName>
        <fullName evidence="1">Uncharacterized protein</fullName>
    </submittedName>
</protein>
<gene>
    <name evidence="1" type="ORF">AAEO56_11000</name>
</gene>
<evidence type="ECO:0000313" key="1">
    <source>
        <dbReference type="EMBL" id="MEL1244790.1"/>
    </source>
</evidence>